<evidence type="ECO:0000313" key="3">
    <source>
        <dbReference type="EMBL" id="CAF1279784.1"/>
    </source>
</evidence>
<comment type="caution">
    <text evidence="3">The sequence shown here is derived from an EMBL/GenBank/DDBJ whole genome shotgun (WGS) entry which is preliminary data.</text>
</comment>
<dbReference type="AlphaFoldDB" id="A0A815C7U5"/>
<name>A0A815C7U5_9BILA</name>
<dbReference type="InterPro" id="IPR040316">
    <property type="entry name" value="INTS5"/>
</dbReference>
<evidence type="ECO:0000313" key="5">
    <source>
        <dbReference type="EMBL" id="CAF2111287.1"/>
    </source>
</evidence>
<dbReference type="Proteomes" id="UP000681967">
    <property type="component" value="Unassembled WGS sequence"/>
</dbReference>
<evidence type="ECO:0008006" key="8">
    <source>
        <dbReference type="Google" id="ProtNLM"/>
    </source>
</evidence>
<dbReference type="Proteomes" id="UP000663824">
    <property type="component" value="Unassembled WGS sequence"/>
</dbReference>
<proteinExistence type="predicted"/>
<protein>
    <recommendedName>
        <fullName evidence="8">Integrator complex subunit 5</fullName>
    </recommendedName>
</protein>
<dbReference type="GO" id="GO:0034472">
    <property type="term" value="P:snRNA 3'-end processing"/>
    <property type="evidence" value="ECO:0007669"/>
    <property type="project" value="TreeGrafter"/>
</dbReference>
<dbReference type="InterPro" id="IPR029445">
    <property type="entry name" value="INTS5_N"/>
</dbReference>
<gene>
    <name evidence="6" type="ORF">BYL167_LOCUS10905</name>
    <name evidence="4" type="ORF">CJN711_LOCUS23237</name>
    <name evidence="3" type="ORF">KQP761_LOCUS3723</name>
    <name evidence="5" type="ORF">MBJ925_LOCUS24204</name>
</gene>
<dbReference type="GO" id="GO:0032039">
    <property type="term" value="C:integrator complex"/>
    <property type="evidence" value="ECO:0007669"/>
    <property type="project" value="InterPro"/>
</dbReference>
<dbReference type="EMBL" id="CAJNRE010012521">
    <property type="protein sequence ID" value="CAF2111287.1"/>
    <property type="molecule type" value="Genomic_DNA"/>
</dbReference>
<dbReference type="PANTHER" id="PTHR31697">
    <property type="entry name" value="INTEGRATOR COMPLEX SUBUNIT 5"/>
    <property type="match status" value="1"/>
</dbReference>
<dbReference type="EMBL" id="CAJNOV010010849">
    <property type="protein sequence ID" value="CAF1425132.1"/>
    <property type="molecule type" value="Genomic_DNA"/>
</dbReference>
<dbReference type="Proteomes" id="UP000663834">
    <property type="component" value="Unassembled WGS sequence"/>
</dbReference>
<evidence type="ECO:0000313" key="7">
    <source>
        <dbReference type="Proteomes" id="UP000663834"/>
    </source>
</evidence>
<dbReference type="Pfam" id="PF14838">
    <property type="entry name" value="INTS5_C"/>
    <property type="match status" value="1"/>
</dbReference>
<dbReference type="EMBL" id="CAJOBH010003349">
    <property type="protein sequence ID" value="CAF3948689.1"/>
    <property type="molecule type" value="Genomic_DNA"/>
</dbReference>
<dbReference type="Pfam" id="PF14837">
    <property type="entry name" value="INTS5_N"/>
    <property type="match status" value="1"/>
</dbReference>
<dbReference type="OrthoDB" id="69088at2759"/>
<dbReference type="EMBL" id="CAJNOW010000487">
    <property type="protein sequence ID" value="CAF1279784.1"/>
    <property type="molecule type" value="Genomic_DNA"/>
</dbReference>
<evidence type="ECO:0000313" key="6">
    <source>
        <dbReference type="EMBL" id="CAF3948689.1"/>
    </source>
</evidence>
<dbReference type="InterPro" id="IPR029444">
    <property type="entry name" value="INTS5_C"/>
</dbReference>
<evidence type="ECO:0000259" key="2">
    <source>
        <dbReference type="Pfam" id="PF14838"/>
    </source>
</evidence>
<feature type="domain" description="Integrator complex subunit 5 N-terminal" evidence="1">
    <location>
        <begin position="28"/>
        <end position="203"/>
    </location>
</feature>
<evidence type="ECO:0000313" key="4">
    <source>
        <dbReference type="EMBL" id="CAF1425132.1"/>
    </source>
</evidence>
<accession>A0A815C7U5</accession>
<dbReference type="PANTHER" id="PTHR31697:SF2">
    <property type="entry name" value="INTEGRATOR COMPLEX SUBUNIT 5"/>
    <property type="match status" value="1"/>
</dbReference>
<reference evidence="3" key="1">
    <citation type="submission" date="2021-02" db="EMBL/GenBank/DDBJ databases">
        <authorList>
            <person name="Nowell W R."/>
        </authorList>
    </citation>
    <scope>NUCLEOTIDE SEQUENCE</scope>
</reference>
<evidence type="ECO:0000259" key="1">
    <source>
        <dbReference type="Pfam" id="PF14837"/>
    </source>
</evidence>
<feature type="domain" description="Integrator complex subunit 5 C-terminal" evidence="2">
    <location>
        <begin position="232"/>
        <end position="863"/>
    </location>
</feature>
<sequence>MSSSNQLSQDFAFFIHHSADYRTLTIPANLERTCSICLNLLTTIPSAREAIFDYFNSLISIGVHCFIQNDSLVSSVSDLLTTIEMKLTSLAIQSNSWANILAQWTIDQLFNLTIRYTNEAVVKKCKTLEDRIQLWTQCQAAMTLIKICSACILHDTTAADNALNKYLEASTLIRPEFDWVTVSLSLRCGQTLISRLIQLSLQEKNQSQLLHGIERIFAVWSSLEVIAKQEPQIFHQVLMEQIQLLLTSDDPQKHVSIVSLIRMASAVVTGPLCDIVYYSLYRSLNSISLRRLCSSIRQTNTIDIEQLTEEFISGLIRIRTDALQTVQFILSFIHDDTSADQDEIELALRDCCKSILQKLCHECHYKFRLQKDNQKPSIPILAALRISFDHLLDLLIFTKHPEKINLINDLCFNVALYNGDETMLKYLQHIFTSKTSFDILQDIHVEFDYFHPNCLHDALNLIFEHDDTSKLSICLENVLELMLMDERLLSNSRSIQSTIWSLIDHFNRLLNENSINSNIILQIYLQLKYYETQPTYEQIIQVACSFTDIHMKIIEDNENDLIDNLILWRDAVLNFIHFNNHDFHLFIMITLIDFLVPKLSPFDKLDDANANRRQIDTTSSLLEQNLSINTINSNRVLSRSFKRNLINDRFIKVPLRLIEQYTILMTNIFNEIIYNDNAQKQTLLNCLATTLIDNILPDSTMDLQFDDDQCKSPNERNLALIRRLDEQPLVWIFLEIIATDTNAFQLCLPIIRCLLSALIVQWENLRGEDRAKTYLKQLTLSTNLIILLKKARYLPSPLNEIYELFPFVTAYDCFILLLNIWNYLKQNQQILTVKSQQPQQQQNFVRDPLYFDPIRFVIQKNIADVGHIAEHFLHLQLQTAVSIT</sequence>
<dbReference type="Proteomes" id="UP000663855">
    <property type="component" value="Unassembled WGS sequence"/>
</dbReference>
<organism evidence="3 7">
    <name type="scientific">Rotaria magnacalcarata</name>
    <dbReference type="NCBI Taxonomy" id="392030"/>
    <lineage>
        <taxon>Eukaryota</taxon>
        <taxon>Metazoa</taxon>
        <taxon>Spiralia</taxon>
        <taxon>Gnathifera</taxon>
        <taxon>Rotifera</taxon>
        <taxon>Eurotatoria</taxon>
        <taxon>Bdelloidea</taxon>
        <taxon>Philodinida</taxon>
        <taxon>Philodinidae</taxon>
        <taxon>Rotaria</taxon>
    </lineage>
</organism>